<dbReference type="GO" id="GO:0005524">
    <property type="term" value="F:ATP binding"/>
    <property type="evidence" value="ECO:0007669"/>
    <property type="project" value="UniProtKB-UniRule"/>
</dbReference>
<keyword evidence="4" id="KW-0238">DNA-binding</keyword>
<dbReference type="Pfam" id="PF17854">
    <property type="entry name" value="FtsK_alpha"/>
    <property type="match status" value="1"/>
</dbReference>
<protein>
    <recommendedName>
        <fullName evidence="8">FtsK domain-containing protein</fullName>
    </recommendedName>
</protein>
<evidence type="ECO:0000256" key="7">
    <source>
        <dbReference type="SAM" id="Phobius"/>
    </source>
</evidence>
<evidence type="ECO:0000256" key="5">
    <source>
        <dbReference type="PROSITE-ProRule" id="PRU00289"/>
    </source>
</evidence>
<feature type="transmembrane region" description="Helical" evidence="7">
    <location>
        <begin position="47"/>
        <end position="65"/>
    </location>
</feature>
<dbReference type="PROSITE" id="PS50901">
    <property type="entry name" value="FTSK"/>
    <property type="match status" value="1"/>
</dbReference>
<dbReference type="GO" id="GO:0003677">
    <property type="term" value="F:DNA binding"/>
    <property type="evidence" value="ECO:0007669"/>
    <property type="project" value="UniProtKB-KW"/>
</dbReference>
<evidence type="ECO:0000259" key="8">
    <source>
        <dbReference type="PROSITE" id="PS50901"/>
    </source>
</evidence>
<name>A0A8J3IZH2_9CHLR</name>
<sequence>MHVMLPQDPHDNKLLTVGIILIAALIIFASTILTLANNLHIPNGQNVVAIGIAIVIVIGLLIALFHDQLLAWYQSHFGGENEGDHYALPAPGQTQASAYSSDEHYYTSPTGGGSSPDLGGPVLALARNCPLPYDSALNSTLILEKPQTRRRLSVTRLYLEQLGQFQQPMLIVTMNPSYASLLPFFTNGWLAGHAEAREDRLTLLNRYQARHTGNEKARYAILNEENASLFGARMLQVGAQVVLDCSTFDTPEQAGLVLSRLLEGLRSCDVLACIAFVEAHQWIPNGAWPGMIRDLQIATQVRTSIEQLMAEEKHAIYLTAEVLQALDLSLVRRCKLWAINTVPDMADQIFIQYYCGISELAIQRLQQVGMLVDLTTRQGMEVLFHPNKSLHEEESGGRNTSGLLFDDLSQLLPVVQEHDPKKAEAEDGQEREEGAVEGSSSARKAFSRQLMAYAVALAATGPQHFTQTALKRPPKTLLVQDNLPITFVDLAQELRLKNALSDKDLLSSERAAFLWEEVQKLSDEERAGYEQDIEGALQAIIERRRLLQEATGGTLSRWQLPSITTIFQPAPKEQTISRDEVRAMAQKIQLLLDGQRVYADVLEEYIKVGAKILSFGILPTGLPLKDGDNIARDRSGAIIYTKETRIAEITKLKKDIQARVQAKTIRMLEPIPGEACVGVEIPNPYPTTVVVRDILEDPEFQRAHLKSGLVIAIGRDLAGNVVYLDMEDSSTPHLLIAGSTGGGKSVCENVIAASLLAYYSPDDVKLVMIDPKQVEFGLYRDLPHLIGGKVQTDVRAAAFALQDIEREMHRRYSILSKYQVSNIQEYRHVRAERLKAGDRTIEHLPSIVVFMDELAALMSQAKTLVEEEGLEKTPEETICQIAALGRAAGIHLILATQRPTVDVVTGNIKANIPTKLALLVAKPVDSRVVLDENGAEELQGRGDAIFQSPMHKSLRVQAAFITKDEVKALVEYWRTCQPLTGEEGVAPIDATHMHQQSFLDLPVVPSPAPMEQAEEQPAADDPLAAHLEAFLRGKQLPFVFSKLSNEQLYPFVEAWTSQRPTVTRDEIRIEFGVSQTRAGTILIWLHKRGIIGDTQRGGRPRQVLVFQQHDGAVLSETTLSLEETSV</sequence>
<organism evidence="9 10">
    <name type="scientific">Reticulibacter mediterranei</name>
    <dbReference type="NCBI Taxonomy" id="2778369"/>
    <lineage>
        <taxon>Bacteria</taxon>
        <taxon>Bacillati</taxon>
        <taxon>Chloroflexota</taxon>
        <taxon>Ktedonobacteria</taxon>
        <taxon>Ktedonobacterales</taxon>
        <taxon>Reticulibacteraceae</taxon>
        <taxon>Reticulibacter</taxon>
    </lineage>
</organism>
<proteinExistence type="inferred from homology"/>
<dbReference type="InterPro" id="IPR041027">
    <property type="entry name" value="FtsK_alpha"/>
</dbReference>
<feature type="domain" description="FtsK" evidence="8">
    <location>
        <begin position="719"/>
        <end position="927"/>
    </location>
</feature>
<gene>
    <name evidence="9" type="ORF">KSF_108820</name>
</gene>
<dbReference type="InterPro" id="IPR002543">
    <property type="entry name" value="FtsK_dom"/>
</dbReference>
<evidence type="ECO:0000256" key="3">
    <source>
        <dbReference type="ARBA" id="ARBA00022840"/>
    </source>
</evidence>
<keyword evidence="10" id="KW-1185">Reference proteome</keyword>
<dbReference type="SUPFAM" id="SSF52540">
    <property type="entry name" value="P-loop containing nucleoside triphosphate hydrolases"/>
    <property type="match status" value="1"/>
</dbReference>
<keyword evidence="3 5" id="KW-0067">ATP-binding</keyword>
<dbReference type="InterPro" id="IPR050206">
    <property type="entry name" value="FtsK/SpoIIIE/SftA"/>
</dbReference>
<accession>A0A8J3IZH2</accession>
<feature type="binding site" evidence="5">
    <location>
        <begin position="738"/>
        <end position="745"/>
    </location>
    <ligand>
        <name>ATP</name>
        <dbReference type="ChEBI" id="CHEBI:30616"/>
    </ligand>
</feature>
<evidence type="ECO:0000256" key="1">
    <source>
        <dbReference type="ARBA" id="ARBA00006474"/>
    </source>
</evidence>
<dbReference type="PANTHER" id="PTHR22683">
    <property type="entry name" value="SPORULATION PROTEIN RELATED"/>
    <property type="match status" value="1"/>
</dbReference>
<keyword evidence="7" id="KW-0812">Transmembrane</keyword>
<evidence type="ECO:0000256" key="4">
    <source>
        <dbReference type="ARBA" id="ARBA00023125"/>
    </source>
</evidence>
<feature type="transmembrane region" description="Helical" evidence="7">
    <location>
        <begin position="14"/>
        <end position="35"/>
    </location>
</feature>
<evidence type="ECO:0000256" key="2">
    <source>
        <dbReference type="ARBA" id="ARBA00022741"/>
    </source>
</evidence>
<evidence type="ECO:0000256" key="6">
    <source>
        <dbReference type="SAM" id="MobiDB-lite"/>
    </source>
</evidence>
<feature type="region of interest" description="Disordered" evidence="6">
    <location>
        <begin position="419"/>
        <end position="441"/>
    </location>
</feature>
<comment type="caution">
    <text evidence="9">The sequence shown here is derived from an EMBL/GenBank/DDBJ whole genome shotgun (WGS) entry which is preliminary data.</text>
</comment>
<dbReference type="InterPro" id="IPR027417">
    <property type="entry name" value="P-loop_NTPase"/>
</dbReference>
<feature type="region of interest" description="Disordered" evidence="6">
    <location>
        <begin position="84"/>
        <end position="114"/>
    </location>
</feature>
<evidence type="ECO:0000313" key="10">
    <source>
        <dbReference type="Proteomes" id="UP000597444"/>
    </source>
</evidence>
<keyword evidence="7" id="KW-0472">Membrane</keyword>
<dbReference type="Gene3D" id="3.30.980.40">
    <property type="match status" value="1"/>
</dbReference>
<dbReference type="EMBL" id="BNJK01000003">
    <property type="protein sequence ID" value="GHP00835.1"/>
    <property type="molecule type" value="Genomic_DNA"/>
</dbReference>
<dbReference type="Proteomes" id="UP000597444">
    <property type="component" value="Unassembled WGS sequence"/>
</dbReference>
<reference evidence="9" key="1">
    <citation type="submission" date="2020-10" db="EMBL/GenBank/DDBJ databases">
        <title>Taxonomic study of unclassified bacteria belonging to the class Ktedonobacteria.</title>
        <authorList>
            <person name="Yabe S."/>
            <person name="Wang C.M."/>
            <person name="Zheng Y."/>
            <person name="Sakai Y."/>
            <person name="Cavaletti L."/>
            <person name="Monciardini P."/>
            <person name="Donadio S."/>
        </authorList>
    </citation>
    <scope>NUCLEOTIDE SEQUENCE</scope>
    <source>
        <strain evidence="9">ID150040</strain>
    </source>
</reference>
<dbReference type="Gene3D" id="3.40.50.300">
    <property type="entry name" value="P-loop containing nucleotide triphosphate hydrolases"/>
    <property type="match status" value="1"/>
</dbReference>
<dbReference type="Pfam" id="PF01580">
    <property type="entry name" value="FtsK_SpoIIIE"/>
    <property type="match status" value="1"/>
</dbReference>
<comment type="similarity">
    <text evidence="1">Belongs to the FtsK/SpoIIIE/SftA family.</text>
</comment>
<dbReference type="PANTHER" id="PTHR22683:SF1">
    <property type="entry name" value="TYPE VII SECRETION SYSTEM PROTEIN ESSC"/>
    <property type="match status" value="1"/>
</dbReference>
<keyword evidence="7" id="KW-1133">Transmembrane helix</keyword>
<keyword evidence="2 5" id="KW-0547">Nucleotide-binding</keyword>
<evidence type="ECO:0000313" key="9">
    <source>
        <dbReference type="EMBL" id="GHP00835.1"/>
    </source>
</evidence>
<dbReference type="AlphaFoldDB" id="A0A8J3IZH2"/>